<dbReference type="STRING" id="1123404.SAMN02745784_00280"/>
<dbReference type="PANTHER" id="PTHR21581:SF6">
    <property type="entry name" value="TRAFFICKING PROTEIN PARTICLE COMPLEX SUBUNIT 12"/>
    <property type="match status" value="1"/>
</dbReference>
<reference evidence="19" key="1">
    <citation type="submission" date="2016-11" db="EMBL/GenBank/DDBJ databases">
        <authorList>
            <person name="Varghese N."/>
            <person name="Submissions S."/>
        </authorList>
    </citation>
    <scope>NUCLEOTIDE SEQUENCE [LARGE SCALE GENOMIC DNA]</scope>
    <source>
        <strain evidence="19">DSM 18095</strain>
    </source>
</reference>
<keyword evidence="19" id="KW-1185">Reference proteome</keyword>
<feature type="domain" description="Peptidase S11 D-Ala-D-Ala carboxypeptidase A C-terminal" evidence="17">
    <location>
        <begin position="278"/>
        <end position="368"/>
    </location>
</feature>
<evidence type="ECO:0000256" key="8">
    <source>
        <dbReference type="ARBA" id="ARBA00022801"/>
    </source>
</evidence>
<evidence type="ECO:0000313" key="19">
    <source>
        <dbReference type="Proteomes" id="UP000184114"/>
    </source>
</evidence>
<keyword evidence="6" id="KW-0645">Protease</keyword>
<comment type="pathway">
    <text evidence="2">Cell wall biogenesis; peptidoglycan biosynthesis.</text>
</comment>
<dbReference type="Pfam" id="PF00768">
    <property type="entry name" value="Peptidase_S11"/>
    <property type="match status" value="1"/>
</dbReference>
<dbReference type="GO" id="GO:0008360">
    <property type="term" value="P:regulation of cell shape"/>
    <property type="evidence" value="ECO:0007669"/>
    <property type="project" value="UniProtKB-KW"/>
</dbReference>
<evidence type="ECO:0000256" key="16">
    <source>
        <dbReference type="SAM" id="SignalP"/>
    </source>
</evidence>
<dbReference type="GO" id="GO:0009252">
    <property type="term" value="P:peptidoglycan biosynthetic process"/>
    <property type="evidence" value="ECO:0007669"/>
    <property type="project" value="UniProtKB-UniPathway"/>
</dbReference>
<keyword evidence="5 18" id="KW-0121">Carboxypeptidase</keyword>
<keyword evidence="11" id="KW-0961">Cell wall biogenesis/degradation</keyword>
<evidence type="ECO:0000256" key="12">
    <source>
        <dbReference type="ARBA" id="ARBA00034000"/>
    </source>
</evidence>
<dbReference type="Pfam" id="PF07943">
    <property type="entry name" value="PBP5_C"/>
    <property type="match status" value="1"/>
</dbReference>
<dbReference type="GO" id="GO:0071555">
    <property type="term" value="P:cell wall organization"/>
    <property type="evidence" value="ECO:0007669"/>
    <property type="project" value="UniProtKB-KW"/>
</dbReference>
<evidence type="ECO:0000256" key="5">
    <source>
        <dbReference type="ARBA" id="ARBA00022645"/>
    </source>
</evidence>
<dbReference type="InterPro" id="IPR018044">
    <property type="entry name" value="Peptidase_S11"/>
</dbReference>
<evidence type="ECO:0000259" key="17">
    <source>
        <dbReference type="SMART" id="SM00936"/>
    </source>
</evidence>
<gene>
    <name evidence="18" type="ORF">SAMN02745784_00280</name>
</gene>
<evidence type="ECO:0000256" key="4">
    <source>
        <dbReference type="ARBA" id="ARBA00012448"/>
    </source>
</evidence>
<keyword evidence="7 16" id="KW-0732">Signal</keyword>
<dbReference type="Gene3D" id="3.40.710.10">
    <property type="entry name" value="DD-peptidase/beta-lactamase superfamily"/>
    <property type="match status" value="1"/>
</dbReference>
<evidence type="ECO:0000313" key="18">
    <source>
        <dbReference type="EMBL" id="SHE30590.1"/>
    </source>
</evidence>
<comment type="similarity">
    <text evidence="3 15">Belongs to the peptidase S11 family.</text>
</comment>
<dbReference type="GeneID" id="90994973"/>
<dbReference type="Proteomes" id="UP000184114">
    <property type="component" value="Unassembled WGS sequence"/>
</dbReference>
<keyword evidence="8" id="KW-0378">Hydrolase</keyword>
<dbReference type="SUPFAM" id="SSF56601">
    <property type="entry name" value="beta-lactamase/transpeptidase-like"/>
    <property type="match status" value="1"/>
</dbReference>
<evidence type="ECO:0000256" key="11">
    <source>
        <dbReference type="ARBA" id="ARBA00023316"/>
    </source>
</evidence>
<dbReference type="InterPro" id="IPR001967">
    <property type="entry name" value="Peptidase_S11_N"/>
</dbReference>
<evidence type="ECO:0000256" key="10">
    <source>
        <dbReference type="ARBA" id="ARBA00022984"/>
    </source>
</evidence>
<name>A0A1M4SEF1_9FIRM</name>
<dbReference type="InterPro" id="IPR012338">
    <property type="entry name" value="Beta-lactam/transpept-like"/>
</dbReference>
<evidence type="ECO:0000256" key="9">
    <source>
        <dbReference type="ARBA" id="ARBA00022960"/>
    </source>
</evidence>
<feature type="signal peptide" evidence="16">
    <location>
        <begin position="1"/>
        <end position="25"/>
    </location>
</feature>
<dbReference type="InterPro" id="IPR012907">
    <property type="entry name" value="Peptidase_S11_C"/>
</dbReference>
<evidence type="ECO:0000256" key="13">
    <source>
        <dbReference type="PIRSR" id="PIRSR618044-1"/>
    </source>
</evidence>
<comment type="function">
    <text evidence="1">Removes C-terminal D-alanyl residues from sugar-peptide cell wall precursors.</text>
</comment>
<feature type="binding site" evidence="14">
    <location>
        <position position="228"/>
    </location>
    <ligand>
        <name>substrate</name>
    </ligand>
</feature>
<sequence>MKRRLVSIILLLLISTTSIPFKAYADTDLNINAKSAILMDVNTGAIIYKLNEHDRLAPASITKIMTLLLGMEAVDSGRIKLTDKVMVSEHASKVKGSTVFLQAGETQIVEDLFKAIAIRSANDASVALAEHIAGSEDIFVKMMNEKAKDLGMENTKFHNASGMPNDEHYISAYDVALMSKELLKHEKVHPWLTTYMTEMKVGKNKSSTQVMVNTNRLIKEYDGATGVKTGSTNEAGFCLSASAKRGNLELIAVVMGVNNSKLRFDEAKRMLDYGFANYESITIGKKGDIIATLPVEKGKLKEVDLMLSQDSHILLPKGEKAELIKDIILPDVLNAPILAGDEVGELVISIDGKESHKVKIIAKTNVEKANLFNMLNKTIKNYLSIR</sequence>
<keyword evidence="10" id="KW-0573">Peptidoglycan synthesis</keyword>
<accession>A0A1M4SEF1</accession>
<dbReference type="AlphaFoldDB" id="A0A1M4SEF1"/>
<proteinExistence type="inferred from homology"/>
<dbReference type="PANTHER" id="PTHR21581">
    <property type="entry name" value="D-ALANYL-D-ALANINE CARBOXYPEPTIDASE"/>
    <property type="match status" value="1"/>
</dbReference>
<feature type="active site" description="Acyl-ester intermediate" evidence="13">
    <location>
        <position position="60"/>
    </location>
</feature>
<dbReference type="InterPro" id="IPR015956">
    <property type="entry name" value="Peniciliin-bd_prot_C_sf"/>
</dbReference>
<evidence type="ECO:0000256" key="14">
    <source>
        <dbReference type="PIRSR" id="PIRSR618044-2"/>
    </source>
</evidence>
<evidence type="ECO:0000256" key="2">
    <source>
        <dbReference type="ARBA" id="ARBA00004752"/>
    </source>
</evidence>
<keyword evidence="9" id="KW-0133">Cell shape</keyword>
<dbReference type="GO" id="GO:0009002">
    <property type="term" value="F:serine-type D-Ala-D-Ala carboxypeptidase activity"/>
    <property type="evidence" value="ECO:0007669"/>
    <property type="project" value="UniProtKB-EC"/>
</dbReference>
<dbReference type="InterPro" id="IPR037167">
    <property type="entry name" value="Peptidase_S11_C_sf"/>
</dbReference>
<dbReference type="SMART" id="SM00936">
    <property type="entry name" value="PBP5_C"/>
    <property type="match status" value="1"/>
</dbReference>
<feature type="active site" description="Proton acceptor" evidence="13">
    <location>
        <position position="63"/>
    </location>
</feature>
<comment type="catalytic activity">
    <reaction evidence="12">
        <text>Preferential cleavage: (Ac)2-L-Lys-D-Ala-|-D-Ala. Also transpeptidation of peptidyl-alanyl moieties that are N-acyl substituents of D-alanine.</text>
        <dbReference type="EC" id="3.4.16.4"/>
    </reaction>
</comment>
<evidence type="ECO:0000256" key="3">
    <source>
        <dbReference type="ARBA" id="ARBA00007164"/>
    </source>
</evidence>
<feature type="active site" evidence="13">
    <location>
        <position position="120"/>
    </location>
</feature>
<evidence type="ECO:0000256" key="7">
    <source>
        <dbReference type="ARBA" id="ARBA00022729"/>
    </source>
</evidence>
<evidence type="ECO:0000256" key="1">
    <source>
        <dbReference type="ARBA" id="ARBA00003217"/>
    </source>
</evidence>
<dbReference type="PRINTS" id="PR00725">
    <property type="entry name" value="DADACBPTASE1"/>
</dbReference>
<dbReference type="UniPathway" id="UPA00219"/>
<feature type="chain" id="PRO_5012183329" description="serine-type D-Ala-D-Ala carboxypeptidase" evidence="16">
    <location>
        <begin position="26"/>
        <end position="386"/>
    </location>
</feature>
<organism evidence="18 19">
    <name type="scientific">Tissierella praeacuta DSM 18095</name>
    <dbReference type="NCBI Taxonomy" id="1123404"/>
    <lineage>
        <taxon>Bacteria</taxon>
        <taxon>Bacillati</taxon>
        <taxon>Bacillota</taxon>
        <taxon>Tissierellia</taxon>
        <taxon>Tissierellales</taxon>
        <taxon>Tissierellaceae</taxon>
        <taxon>Tissierella</taxon>
    </lineage>
</organism>
<protein>
    <recommendedName>
        <fullName evidence="4">serine-type D-Ala-D-Ala carboxypeptidase</fullName>
        <ecNumber evidence="4">3.4.16.4</ecNumber>
    </recommendedName>
</protein>
<dbReference type="Gene3D" id="2.60.410.10">
    <property type="entry name" value="D-Ala-D-Ala carboxypeptidase, C-terminal domain"/>
    <property type="match status" value="1"/>
</dbReference>
<dbReference type="GO" id="GO:0006508">
    <property type="term" value="P:proteolysis"/>
    <property type="evidence" value="ECO:0007669"/>
    <property type="project" value="UniProtKB-KW"/>
</dbReference>
<dbReference type="EC" id="3.4.16.4" evidence="4"/>
<dbReference type="RefSeq" id="WP_072972102.1">
    <property type="nucleotide sequence ID" value="NZ_FQTY01000001.1"/>
</dbReference>
<evidence type="ECO:0000256" key="15">
    <source>
        <dbReference type="RuleBase" id="RU004016"/>
    </source>
</evidence>
<evidence type="ECO:0000256" key="6">
    <source>
        <dbReference type="ARBA" id="ARBA00022670"/>
    </source>
</evidence>
<dbReference type="SUPFAM" id="SSF69189">
    <property type="entry name" value="Penicillin-binding protein associated domain"/>
    <property type="match status" value="1"/>
</dbReference>
<dbReference type="EMBL" id="FQTY01000001">
    <property type="protein sequence ID" value="SHE30590.1"/>
    <property type="molecule type" value="Genomic_DNA"/>
</dbReference>